<proteinExistence type="predicted"/>
<protein>
    <submittedName>
        <fullName evidence="2">Host specificity protein J</fullName>
    </submittedName>
</protein>
<dbReference type="Pfam" id="PF24801">
    <property type="entry name" value="FNIII-A_GpJ"/>
    <property type="match status" value="1"/>
</dbReference>
<organism evidence="2 3">
    <name type="scientific">Pseudomonas fitomaticsae</name>
    <dbReference type="NCBI Taxonomy" id="2837969"/>
    <lineage>
        <taxon>Bacteria</taxon>
        <taxon>Pseudomonadati</taxon>
        <taxon>Pseudomonadota</taxon>
        <taxon>Gammaproteobacteria</taxon>
        <taxon>Pseudomonadales</taxon>
        <taxon>Pseudomonadaceae</taxon>
        <taxon>Pseudomonas</taxon>
    </lineage>
</organism>
<dbReference type="InterPro" id="IPR015406">
    <property type="entry name" value="GpJ_CSF"/>
</dbReference>
<evidence type="ECO:0000313" key="2">
    <source>
        <dbReference type="EMBL" id="UFQ02983.1"/>
    </source>
</evidence>
<dbReference type="Pfam" id="PF13550">
    <property type="entry name" value="Phage-tail_3"/>
    <property type="match status" value="1"/>
</dbReference>
<dbReference type="PANTHER" id="PTHR36251">
    <property type="entry name" value="FELS-1 PROPHAGE HOST SPECIFICITY PROTEIN-RELATED"/>
    <property type="match status" value="1"/>
</dbReference>
<accession>A0ABY3Q9Z1</accession>
<evidence type="ECO:0000313" key="3">
    <source>
        <dbReference type="Proteomes" id="UP001162907"/>
    </source>
</evidence>
<dbReference type="Pfam" id="PF09327">
    <property type="entry name" value="Phage_Tail_Tip"/>
    <property type="match status" value="1"/>
</dbReference>
<keyword evidence="3" id="KW-1185">Reference proteome</keyword>
<name>A0ABY3Q9Z1_9PSED</name>
<dbReference type="InterPro" id="IPR055385">
    <property type="entry name" value="GpJ_HDII-ins2"/>
</dbReference>
<dbReference type="InterPro" id="IPR032876">
    <property type="entry name" value="J_dom"/>
</dbReference>
<reference evidence="2 3" key="1">
    <citation type="journal article" date="2022" name="Int. J. Syst. Evol. Microbiol.">
        <title>Pseudomonas fitomaticsae sp. nov., isolated at Marimurtra Botanical Garden in Blanes, Catalonia, Spain.</title>
        <authorList>
            <person name="Atanasov K.E."/>
            <person name="Galbis D.M."/>
            <person name="Cornado D."/>
            <person name="Serpico A."/>
            <person name="Sanchez G."/>
            <person name="Bosch M."/>
            <person name="Ferrer A."/>
            <person name="Altabella T."/>
        </authorList>
    </citation>
    <scope>NUCLEOTIDE SEQUENCE [LARGE SCALE GENOMIC DNA]</scope>
    <source>
        <strain evidence="2 3">FIT81</strain>
    </source>
</reference>
<sequence length="1031" mass="112245">MFDQIIAGAKGGESKPKPAVEAPDSLQSIAYANILDLVSEGEVYGLVDGLRSITLDETPLQNADGAINFPGVEVESRNGTQDQTYIPGFPAVDSEIAVGVELRFGTPWVRAVNNLELSAVRIRISTPRLQSQDTSNGNTNGYRVAYALDVSTDGGAYQEVISTAFDGKTTTKYERTHRINLPPATTGWSVRVRRLTPNATTSNILDTTNIDAITEVIDAKLRYPNSAMVGLKFDASQFSSIPTRSYHMRGRIIRVPSNYNPDTRTYIGVWDGTFKPAYSNNPAWIYYDMLMNDRFGLGHLLNALQVDRWELYRIGQFCDQLVPDGKGAQEPRFTCNVYLQGRADALKVMQDLAGVFRGMSYWGAGQVLAVADMPEDPVYTYTNANVIEGKFGYSGTTRKARFNVALVSWNDPTDFYRAKVEYVDDRDGIVRYGVQQTEISAFGCSSQGQAQRMGKWALLSAKLETETVTFSTGLDGAIARPGQIIRIADASRAGRRIGGRIRTADRTSVVLDAGVEIYPGDQLTIILPSGKSQTRRVKFATGMLTFDSAALRFDSTTIRWDQTGFAQDVQEVEVTQAFDVAPIPQSIWAIESPTLAAQTFRVLNVAERFTDTSIAYEISAVKHVPGKYDNIDNGTKIDAPPITVIPPSVQAPVTDITLATRFLIDQGRAVTVMTIGWAPSPTAIAYEVEWRKNSGDWVYAGRTGTSAIEVNGIYAGRYVARVRAINAVDIGSVWAYSTEVQLDGKTTPPPVVTFLNAESQIFAIRLKWGFPADLSAADVQRTEVMYGLTNDFSQATKLGDYAYPQSDMVLMNLSAGASFFFWARLVDRSGNVGAWTGPVNGQSSMDATVILEYLSGKITESQLGQFLLEKINTGAAAAVEVQQIVNELAAMYAIKTQLTVDGRTYIAGIGVGVENNDGIIESQVLVAASRFAVLDPNVAGRIVAPFVIQGGQVLINDAVIGTGRITNAMIGNFIQSNDYVAGQTGWRLDKSGVFEINGTIAGQGRLTITNRAIKVFDGNNVKRVQLGDLTA</sequence>
<evidence type="ECO:0000259" key="1">
    <source>
        <dbReference type="PROSITE" id="PS50853"/>
    </source>
</evidence>
<dbReference type="Proteomes" id="UP001162907">
    <property type="component" value="Chromosome"/>
</dbReference>
<dbReference type="SUPFAM" id="SSF49265">
    <property type="entry name" value="Fibronectin type III"/>
    <property type="match status" value="1"/>
</dbReference>
<gene>
    <name evidence="2" type="ORF">KJY40_21185</name>
</gene>
<dbReference type="InterPro" id="IPR003961">
    <property type="entry name" value="FN3_dom"/>
</dbReference>
<dbReference type="EMBL" id="CP075567">
    <property type="protein sequence ID" value="UFQ02983.1"/>
    <property type="molecule type" value="Genomic_DNA"/>
</dbReference>
<dbReference type="PROSITE" id="PS50853">
    <property type="entry name" value="FN3"/>
    <property type="match status" value="1"/>
</dbReference>
<dbReference type="PANTHER" id="PTHR36251:SF2">
    <property type="entry name" value="GIFSY-2 PROPHAGE HOST SPECIFICITY PROTEIN J, PHAGE LAMBDA"/>
    <property type="match status" value="1"/>
</dbReference>
<feature type="domain" description="Fibronectin type-III" evidence="1">
    <location>
        <begin position="748"/>
        <end position="846"/>
    </location>
</feature>
<dbReference type="InterPro" id="IPR036116">
    <property type="entry name" value="FN3_sf"/>
</dbReference>
<dbReference type="InterPro" id="IPR053171">
    <property type="entry name" value="Viral_Tip_Attach_Protein"/>
</dbReference>